<sequence>MAKQEKAQARSQRVPVPRGFRTNELYYMEEDTQRRIHHLMQQKKEGSVGSRQPPKGPRALQRLTLRTFTSGPQLAKKPIPENIRHRVQISLCDAALTPPLPQALIRDPKVAAYLKYFSSYGICPLESALQSYGPVQGFSPSVSKSSSRTAPSSGFPGSTRSAPSLCTPTESGSSAQSPDTSRRAGGQVARSISNSTSLSVSSRSGTLRINGGGEHEERRQASSAVAPGRSKKETVEQSCLYPPRAGPERETDKDATTPNLVRASSVNSSVRKSAEVRGFRGLAPTSTDTGERARISSWSHQQSADVNLSVAGITMTVTPVTVSRTGRESMAAKSQGFACNVLPRKDLDWGCGALRKVKGSELMKGRFVVEKQISETETRKVVLLKDLTSKTAALKQTNKKLGQRKTVESKLQHIEQVLEETFATIQKPLLAASEFPEFASSSESQKSHCLKKKSLVFGSSCATQTEVESDSTRKTRYVVVVDLAMDMEVYLPDVREELTKLMQETMLKQHSVLNIVKLGNKVEACFPTMPTRVDERTVTIVDRFINSLAKSQRKGGGTDLVEGLREALLMKPDVLYLISHTPPSTVRHQAACIKMVQEYFQNLKDKRVAAGVIGYQPPAEFRYFAFRNPLAQSLYEQFFRQLCAVSTNYDDPENVAERNCVLADREALWRSVLRDTKKAKQLRAKLKKVNSSIEYWLVLY</sequence>
<dbReference type="AlphaFoldDB" id="A0A086K3U7"/>
<accession>A0A086K3U7</accession>
<dbReference type="GO" id="GO:0008483">
    <property type="term" value="F:transaminase activity"/>
    <property type="evidence" value="ECO:0007669"/>
    <property type="project" value="UniProtKB-KW"/>
</dbReference>
<comment type="caution">
    <text evidence="2">The sequence shown here is derived from an EMBL/GenBank/DDBJ whole genome shotgun (WGS) entry which is preliminary data.</text>
</comment>
<protein>
    <submittedName>
        <fullName evidence="2">Putative serine:pyruvate/alanine:glyoxylate aminotransferase</fullName>
    </submittedName>
</protein>
<keyword evidence="2" id="KW-0808">Transferase</keyword>
<name>A0A086K3U7_TOXGO</name>
<dbReference type="VEuPathDB" id="ToxoDB:TGP89_239520"/>
<dbReference type="OrthoDB" id="331272at2759"/>
<dbReference type="EMBL" id="AEYI02001303">
    <property type="protein sequence ID" value="KFG39065.1"/>
    <property type="molecule type" value="Genomic_DNA"/>
</dbReference>
<feature type="compositionally biased region" description="Polar residues" evidence="1">
    <location>
        <begin position="138"/>
        <end position="179"/>
    </location>
</feature>
<feature type="compositionally biased region" description="Low complexity" evidence="1">
    <location>
        <begin position="191"/>
        <end position="204"/>
    </location>
</feature>
<feature type="compositionally biased region" description="Polar residues" evidence="1">
    <location>
        <begin position="256"/>
        <end position="268"/>
    </location>
</feature>
<evidence type="ECO:0000256" key="1">
    <source>
        <dbReference type="SAM" id="MobiDB-lite"/>
    </source>
</evidence>
<reference evidence="2 3" key="1">
    <citation type="submission" date="2014-03" db="EMBL/GenBank/DDBJ databases">
        <authorList>
            <person name="Sibley D."/>
            <person name="Venepally P."/>
            <person name="Karamycheva S."/>
            <person name="Hadjithomas M."/>
            <person name="Khan A."/>
            <person name="Brunk B."/>
            <person name="Roos D."/>
            <person name="Caler E."/>
            <person name="Lorenzi H."/>
        </authorList>
    </citation>
    <scope>NUCLEOTIDE SEQUENCE [LARGE SCALE GENOMIC DNA]</scope>
    <source>
        <strain evidence="3">p89</strain>
    </source>
</reference>
<organism evidence="2 3">
    <name type="scientific">Toxoplasma gondii p89</name>
    <dbReference type="NCBI Taxonomy" id="943119"/>
    <lineage>
        <taxon>Eukaryota</taxon>
        <taxon>Sar</taxon>
        <taxon>Alveolata</taxon>
        <taxon>Apicomplexa</taxon>
        <taxon>Conoidasida</taxon>
        <taxon>Coccidia</taxon>
        <taxon>Eucoccidiorida</taxon>
        <taxon>Eimeriorina</taxon>
        <taxon>Sarcocystidae</taxon>
        <taxon>Toxoplasma</taxon>
    </lineage>
</organism>
<feature type="compositionally biased region" description="Basic and acidic residues" evidence="1">
    <location>
        <begin position="246"/>
        <end position="255"/>
    </location>
</feature>
<dbReference type="Proteomes" id="UP000028828">
    <property type="component" value="Unassembled WGS sequence"/>
</dbReference>
<keyword evidence="2" id="KW-0670">Pyruvate</keyword>
<evidence type="ECO:0000313" key="2">
    <source>
        <dbReference type="EMBL" id="KFG39065.1"/>
    </source>
</evidence>
<evidence type="ECO:0000313" key="3">
    <source>
        <dbReference type="Proteomes" id="UP000028828"/>
    </source>
</evidence>
<proteinExistence type="predicted"/>
<gene>
    <name evidence="2" type="ORF">TGP89_239520</name>
</gene>
<keyword evidence="2" id="KW-0032">Aminotransferase</keyword>
<feature type="region of interest" description="Disordered" evidence="1">
    <location>
        <begin position="137"/>
        <end position="268"/>
    </location>
</feature>